<feature type="non-terminal residue" evidence="1">
    <location>
        <position position="1"/>
    </location>
</feature>
<evidence type="ECO:0000313" key="1">
    <source>
        <dbReference type="EMBL" id="CCW23075.1"/>
    </source>
</evidence>
<reference evidence="1" key="1">
    <citation type="submission" date="2013-03" db="EMBL/GenBank/DDBJ databases">
        <title>Post harvest fungi of rice.</title>
        <authorList>
            <person name="Khan J."/>
            <person name="Tariq W."/>
            <person name="Khan S.N."/>
            <person name="Qureshi M.Q."/>
        </authorList>
    </citation>
    <scope>NUCLEOTIDE SEQUENCE</scope>
</reference>
<dbReference type="AlphaFoldDB" id="N1N0L6"/>
<dbReference type="EMBL" id="HF937107">
    <property type="protein sequence ID" value="CCW23075.1"/>
    <property type="molecule type" value="mRNA"/>
</dbReference>
<proteinExistence type="evidence at transcript level"/>
<sequence length="152" mass="17261">CYVLVCLNAFELVCELLKSMISDVSCCLLTTLQANHLWRARPRLRCVSTACIHLERTTIRSWNGSDGKDSYNGSSDLQLERMNVYFNEVRTCIYENALQLLTASPGQRKQVCPSCRPRSAWYHRAGPFGQLFRPDNFFPFSASPVLVTTGPY</sequence>
<protein>
    <submittedName>
        <fullName evidence="1">Tubulin</fullName>
    </submittedName>
</protein>
<name>N1N0L6_ASPFL</name>
<accession>N1N0L6</accession>
<feature type="non-terminal residue" evidence="1">
    <location>
        <position position="152"/>
    </location>
</feature>
<organism evidence="1">
    <name type="scientific">Aspergillus flavus</name>
    <dbReference type="NCBI Taxonomy" id="5059"/>
    <lineage>
        <taxon>Eukaryota</taxon>
        <taxon>Fungi</taxon>
        <taxon>Dikarya</taxon>
        <taxon>Ascomycota</taxon>
        <taxon>Pezizomycotina</taxon>
        <taxon>Eurotiomycetes</taxon>
        <taxon>Eurotiomycetidae</taxon>
        <taxon>Eurotiales</taxon>
        <taxon>Aspergillaceae</taxon>
        <taxon>Aspergillus</taxon>
        <taxon>Aspergillus subgen. Circumdati</taxon>
    </lineage>
</organism>
<gene>
    <name evidence="1" type="primary">mRNA</name>
</gene>